<evidence type="ECO:0000313" key="2">
    <source>
        <dbReference type="EMBL" id="QKX53878.1"/>
    </source>
</evidence>
<dbReference type="Proteomes" id="UP000509510">
    <property type="component" value="Chromosome I"/>
</dbReference>
<feature type="compositionally biased region" description="Low complexity" evidence="1">
    <location>
        <begin position="72"/>
        <end position="86"/>
    </location>
</feature>
<reference evidence="3" key="1">
    <citation type="submission" date="2020-06" db="EMBL/GenBank/DDBJ databases">
        <title>A chromosome-scale genome assembly of Talaromyces rugulosus W13939.</title>
        <authorList>
            <person name="Wang B."/>
            <person name="Guo L."/>
            <person name="Ye K."/>
            <person name="Wang L."/>
        </authorList>
    </citation>
    <scope>NUCLEOTIDE SEQUENCE [LARGE SCALE GENOMIC DNA]</scope>
    <source>
        <strain evidence="3">W13939</strain>
    </source>
</reference>
<dbReference type="GeneID" id="55988471"/>
<evidence type="ECO:0000313" key="3">
    <source>
        <dbReference type="Proteomes" id="UP000509510"/>
    </source>
</evidence>
<accession>A0A7H8QIU5</accession>
<dbReference type="KEGG" id="trg:TRUGW13939_00958"/>
<name>A0A7H8QIU5_TALRU</name>
<feature type="compositionally biased region" description="Low complexity" evidence="1">
    <location>
        <begin position="96"/>
        <end position="106"/>
    </location>
</feature>
<keyword evidence="3" id="KW-1185">Reference proteome</keyword>
<dbReference type="EMBL" id="CP055898">
    <property type="protein sequence ID" value="QKX53878.1"/>
    <property type="molecule type" value="Genomic_DNA"/>
</dbReference>
<feature type="compositionally biased region" description="Basic and acidic residues" evidence="1">
    <location>
        <begin position="43"/>
        <end position="70"/>
    </location>
</feature>
<dbReference type="OrthoDB" id="10649644at2759"/>
<protein>
    <submittedName>
        <fullName evidence="2">Uncharacterized protein</fullName>
    </submittedName>
</protein>
<dbReference type="AlphaFoldDB" id="A0A7H8QIU5"/>
<gene>
    <name evidence="2" type="ORF">TRUGW13939_00958</name>
</gene>
<feature type="region of interest" description="Disordered" evidence="1">
    <location>
        <begin position="29"/>
        <end position="115"/>
    </location>
</feature>
<sequence length="196" mass="22212">MATLLYLMMRPLWNGQKRKVAQPGYTCKYDAEDYTNDSFSDYFDDKQHEEKSQQHNKTGKDEQGRDRDDIQQDSQQNSQDAQGAQDDSQDDDQEDTQQVAQVAQQDAQHDAQQDTEIVDDDCVEITISISLRGKGYIPTEHTHQVCLIPRPIIEPTQASVCAAVMDTTNIESTETLLEFEGEDPSRSQLERALSHG</sequence>
<evidence type="ECO:0000256" key="1">
    <source>
        <dbReference type="SAM" id="MobiDB-lite"/>
    </source>
</evidence>
<organism evidence="2 3">
    <name type="scientific">Talaromyces rugulosus</name>
    <name type="common">Penicillium rugulosum</name>
    <dbReference type="NCBI Taxonomy" id="121627"/>
    <lineage>
        <taxon>Eukaryota</taxon>
        <taxon>Fungi</taxon>
        <taxon>Dikarya</taxon>
        <taxon>Ascomycota</taxon>
        <taxon>Pezizomycotina</taxon>
        <taxon>Eurotiomycetes</taxon>
        <taxon>Eurotiomycetidae</taxon>
        <taxon>Eurotiales</taxon>
        <taxon>Trichocomaceae</taxon>
        <taxon>Talaromyces</taxon>
        <taxon>Talaromyces sect. Islandici</taxon>
    </lineage>
</organism>
<proteinExistence type="predicted"/>
<dbReference type="RefSeq" id="XP_035340057.1">
    <property type="nucleotide sequence ID" value="XM_035484164.1"/>
</dbReference>